<comment type="caution">
    <text evidence="5">The sequence shown here is derived from an EMBL/GenBank/DDBJ whole genome shotgun (WGS) entry which is preliminary data.</text>
</comment>
<evidence type="ECO:0000259" key="4">
    <source>
        <dbReference type="PROSITE" id="PS50110"/>
    </source>
</evidence>
<feature type="modified residue" description="4-aspartylphosphate" evidence="2">
    <location>
        <position position="67"/>
    </location>
</feature>
<evidence type="ECO:0000256" key="2">
    <source>
        <dbReference type="PROSITE-ProRule" id="PRU00169"/>
    </source>
</evidence>
<evidence type="ECO:0000313" key="5">
    <source>
        <dbReference type="EMBL" id="RAQ95955.1"/>
    </source>
</evidence>
<dbReference type="RefSeq" id="WP_069802887.1">
    <property type="nucleotide sequence ID" value="NZ_MCIF01000002.1"/>
</dbReference>
<dbReference type="Pfam" id="PF00072">
    <property type="entry name" value="Response_reg"/>
    <property type="match status" value="1"/>
</dbReference>
<organism evidence="5 6">
    <name type="scientific">Thermogemmatispora tikiterensis</name>
    <dbReference type="NCBI Taxonomy" id="1825093"/>
    <lineage>
        <taxon>Bacteria</taxon>
        <taxon>Bacillati</taxon>
        <taxon>Chloroflexota</taxon>
        <taxon>Ktedonobacteria</taxon>
        <taxon>Thermogemmatisporales</taxon>
        <taxon>Thermogemmatisporaceae</taxon>
        <taxon>Thermogemmatispora</taxon>
    </lineage>
</organism>
<dbReference type="InterPro" id="IPR050595">
    <property type="entry name" value="Bact_response_regulator"/>
</dbReference>
<feature type="domain" description="Response regulatory" evidence="4">
    <location>
        <begin position="17"/>
        <end position="130"/>
    </location>
</feature>
<dbReference type="Gene3D" id="3.40.50.2300">
    <property type="match status" value="1"/>
</dbReference>
<feature type="compositionally biased region" description="Low complexity" evidence="3">
    <location>
        <begin position="154"/>
        <end position="165"/>
    </location>
</feature>
<dbReference type="AlphaFoldDB" id="A0A328VP65"/>
<dbReference type="PROSITE" id="PS50110">
    <property type="entry name" value="RESPONSE_REGULATORY"/>
    <property type="match status" value="1"/>
</dbReference>
<proteinExistence type="predicted"/>
<feature type="region of interest" description="Disordered" evidence="3">
    <location>
        <begin position="136"/>
        <end position="165"/>
    </location>
</feature>
<dbReference type="EMBL" id="MCIF01000002">
    <property type="protein sequence ID" value="RAQ95955.1"/>
    <property type="molecule type" value="Genomic_DNA"/>
</dbReference>
<feature type="compositionally biased region" description="Low complexity" evidence="3">
    <location>
        <begin position="136"/>
        <end position="146"/>
    </location>
</feature>
<dbReference type="SUPFAM" id="SSF52172">
    <property type="entry name" value="CheY-like"/>
    <property type="match status" value="1"/>
</dbReference>
<name>A0A328VP65_9CHLR</name>
<dbReference type="InterPro" id="IPR001789">
    <property type="entry name" value="Sig_transdc_resp-reg_receiver"/>
</dbReference>
<accession>A0A328VP65</accession>
<evidence type="ECO:0000256" key="1">
    <source>
        <dbReference type="ARBA" id="ARBA00022553"/>
    </source>
</evidence>
<dbReference type="SMART" id="SM00448">
    <property type="entry name" value="REC"/>
    <property type="match status" value="1"/>
</dbReference>
<dbReference type="GO" id="GO:0000160">
    <property type="term" value="P:phosphorelay signal transduction system"/>
    <property type="evidence" value="ECO:0007669"/>
    <property type="project" value="InterPro"/>
</dbReference>
<dbReference type="OrthoDB" id="159357at2"/>
<keyword evidence="1 2" id="KW-0597">Phosphoprotein</keyword>
<dbReference type="PANTHER" id="PTHR44591:SF3">
    <property type="entry name" value="RESPONSE REGULATORY DOMAIN-CONTAINING PROTEIN"/>
    <property type="match status" value="1"/>
</dbReference>
<dbReference type="Proteomes" id="UP000248706">
    <property type="component" value="Unassembled WGS sequence"/>
</dbReference>
<reference evidence="5 6" key="1">
    <citation type="submission" date="2016-08" db="EMBL/GenBank/DDBJ databases">
        <title>Analysis of Carbohydrate Active Enzymes in Thermogemmatispora T81 Reveals Carbohydrate Degradation Ability.</title>
        <authorList>
            <person name="Tomazini A."/>
            <person name="Lal S."/>
            <person name="Stott M."/>
            <person name="Henrissat B."/>
            <person name="Polikarpov I."/>
            <person name="Sparling R."/>
            <person name="Levin D.B."/>
        </authorList>
    </citation>
    <scope>NUCLEOTIDE SEQUENCE [LARGE SCALE GENOMIC DNA]</scope>
    <source>
        <strain evidence="5 6">T81</strain>
    </source>
</reference>
<dbReference type="PANTHER" id="PTHR44591">
    <property type="entry name" value="STRESS RESPONSE REGULATOR PROTEIN 1"/>
    <property type="match status" value="1"/>
</dbReference>
<gene>
    <name evidence="5" type="ORF">A4R35_10455</name>
</gene>
<dbReference type="InterPro" id="IPR011006">
    <property type="entry name" value="CheY-like_superfamily"/>
</dbReference>
<protein>
    <recommendedName>
        <fullName evidence="4">Response regulatory domain-containing protein</fullName>
    </recommendedName>
</protein>
<keyword evidence="6" id="KW-1185">Reference proteome</keyword>
<dbReference type="CDD" id="cd00156">
    <property type="entry name" value="REC"/>
    <property type="match status" value="1"/>
</dbReference>
<evidence type="ECO:0000313" key="6">
    <source>
        <dbReference type="Proteomes" id="UP000248706"/>
    </source>
</evidence>
<sequence length="165" mass="18675">MSGLVFPPAAQRPRSAIILIVEDDADFGKFLEEVINSETPYQAALADNGSCALEKAKRLRPCLLLLDYKLPDINGLEVFDRLQEMEETRGTPAIMMSADLPYEELQQRGIHPLRKPMDIRRVIRVITHALATSEEQQLARAQQPFQPFQPPQQQPSQQQLVRAQS</sequence>
<evidence type="ECO:0000256" key="3">
    <source>
        <dbReference type="SAM" id="MobiDB-lite"/>
    </source>
</evidence>